<dbReference type="WBParaSite" id="nRc.2.0.1.t10440-RA">
    <property type="protein sequence ID" value="nRc.2.0.1.t10440-RA"/>
    <property type="gene ID" value="nRc.2.0.1.g10440"/>
</dbReference>
<protein>
    <submittedName>
        <fullName evidence="2">Uncharacterized protein</fullName>
    </submittedName>
</protein>
<evidence type="ECO:0000313" key="1">
    <source>
        <dbReference type="Proteomes" id="UP000887565"/>
    </source>
</evidence>
<name>A0A915I8F2_ROMCU</name>
<keyword evidence="1" id="KW-1185">Reference proteome</keyword>
<proteinExistence type="predicted"/>
<organism evidence="1 2">
    <name type="scientific">Romanomermis culicivorax</name>
    <name type="common">Nematode worm</name>
    <dbReference type="NCBI Taxonomy" id="13658"/>
    <lineage>
        <taxon>Eukaryota</taxon>
        <taxon>Metazoa</taxon>
        <taxon>Ecdysozoa</taxon>
        <taxon>Nematoda</taxon>
        <taxon>Enoplea</taxon>
        <taxon>Dorylaimia</taxon>
        <taxon>Mermithida</taxon>
        <taxon>Mermithoidea</taxon>
        <taxon>Mermithidae</taxon>
        <taxon>Romanomermis</taxon>
    </lineage>
</organism>
<dbReference type="Proteomes" id="UP000887565">
    <property type="component" value="Unplaced"/>
</dbReference>
<dbReference type="AlphaFoldDB" id="A0A915I8F2"/>
<accession>A0A915I8F2</accession>
<reference evidence="2" key="1">
    <citation type="submission" date="2022-11" db="UniProtKB">
        <authorList>
            <consortium name="WormBaseParasite"/>
        </authorList>
    </citation>
    <scope>IDENTIFICATION</scope>
</reference>
<sequence length="62" mass="7193">MIRSEQPLSVKDKLCLELVEEMAQGKQYQELTQPASLVWFIDTARKVIKLPQDHQKQALLMP</sequence>
<evidence type="ECO:0000313" key="2">
    <source>
        <dbReference type="WBParaSite" id="nRc.2.0.1.t10440-RA"/>
    </source>
</evidence>